<organism evidence="3 4">
    <name type="scientific">Symbiodinium natans</name>
    <dbReference type="NCBI Taxonomy" id="878477"/>
    <lineage>
        <taxon>Eukaryota</taxon>
        <taxon>Sar</taxon>
        <taxon>Alveolata</taxon>
        <taxon>Dinophyceae</taxon>
        <taxon>Suessiales</taxon>
        <taxon>Symbiodiniaceae</taxon>
        <taxon>Symbiodinium</taxon>
    </lineage>
</organism>
<dbReference type="OrthoDB" id="429839at2759"/>
<feature type="coiled-coil region" evidence="1">
    <location>
        <begin position="6"/>
        <end position="44"/>
    </location>
</feature>
<gene>
    <name evidence="3" type="ORF">SNAT2548_LOCUS573</name>
</gene>
<dbReference type="EMBL" id="CAJNDS010000027">
    <property type="protein sequence ID" value="CAE6923997.1"/>
    <property type="molecule type" value="Genomic_DNA"/>
</dbReference>
<proteinExistence type="predicted"/>
<evidence type="ECO:0000313" key="4">
    <source>
        <dbReference type="Proteomes" id="UP000604046"/>
    </source>
</evidence>
<evidence type="ECO:0008006" key="5">
    <source>
        <dbReference type="Google" id="ProtNLM"/>
    </source>
</evidence>
<dbReference type="InterPro" id="IPR036034">
    <property type="entry name" value="PDZ_sf"/>
</dbReference>
<dbReference type="AlphaFoldDB" id="A0A812GGG5"/>
<evidence type="ECO:0000313" key="3">
    <source>
        <dbReference type="EMBL" id="CAE6923997.1"/>
    </source>
</evidence>
<name>A0A812GGG5_9DINO</name>
<evidence type="ECO:0000256" key="2">
    <source>
        <dbReference type="SAM" id="MobiDB-lite"/>
    </source>
</evidence>
<dbReference type="Proteomes" id="UP000604046">
    <property type="component" value="Unassembled WGS sequence"/>
</dbReference>
<accession>A0A812GGG5</accession>
<feature type="region of interest" description="Disordered" evidence="2">
    <location>
        <begin position="142"/>
        <end position="189"/>
    </location>
</feature>
<dbReference type="SUPFAM" id="SSF50156">
    <property type="entry name" value="PDZ domain-like"/>
    <property type="match status" value="1"/>
</dbReference>
<keyword evidence="4" id="KW-1185">Reference proteome</keyword>
<protein>
    <recommendedName>
        <fullName evidence="5">PDZ domain-containing protein</fullName>
    </recommendedName>
</protein>
<comment type="caution">
    <text evidence="3">The sequence shown here is derived from an EMBL/GenBank/DDBJ whole genome shotgun (WGS) entry which is preliminary data.</text>
</comment>
<sequence>MASSWLSRAASMAQAAQEAAKEAAEKAAKEAAKLREEAQAAASGLAQGAERLLQLPVETKPSTVDLLFEDGPLGFELEGPRVVAVTEEGQAQRLGLCPGARLMAVNGEKIPAPPAEDSPATGDARVKRLIRKWIQGKSRPISLTFEHPDGAPQGRTTTAAATAPGSESDVVIKPGPGEAEDAPNAVEGWEPDLAPADLLQEATDGWDDALDLDIPQETSAMSADMYDEAAEAAGQASLLDAVEEAAVASADVAKVAPPEPEHEESAVLLDTMAKDEPSAEQAAPEDAADLLGELAVDQPLEQDIGNAAAAVPEVGPVLVLNIMEYHAPGAEVMRCWGSSASAWVRVLYRAMLLFLDDLLEESALLLDTMAKDEPSAEQAPFLAKIVNVFACWRALLLQHIALAPCSQAAPEDAADLLGELAVDQPLEQETTARHRYEIGQG</sequence>
<reference evidence="3" key="1">
    <citation type="submission" date="2021-02" db="EMBL/GenBank/DDBJ databases">
        <authorList>
            <person name="Dougan E. K."/>
            <person name="Rhodes N."/>
            <person name="Thang M."/>
            <person name="Chan C."/>
        </authorList>
    </citation>
    <scope>NUCLEOTIDE SEQUENCE</scope>
</reference>
<evidence type="ECO:0000256" key="1">
    <source>
        <dbReference type="SAM" id="Coils"/>
    </source>
</evidence>
<keyword evidence="1" id="KW-0175">Coiled coil</keyword>
<dbReference type="Gene3D" id="2.30.42.10">
    <property type="match status" value="1"/>
</dbReference>